<accession>Q1ELZ3</accession>
<keyword evidence="4" id="KW-0812">Transmembrane</keyword>
<evidence type="ECO:0000256" key="4">
    <source>
        <dbReference type="SAM" id="Phobius"/>
    </source>
</evidence>
<evidence type="ECO:0000256" key="3">
    <source>
        <dbReference type="ARBA" id="ARBA00023098"/>
    </source>
</evidence>
<dbReference type="GO" id="GO:0003847">
    <property type="term" value="F:1-alkyl-2-acetylglycerophosphocholine esterase activity"/>
    <property type="evidence" value="ECO:0007669"/>
    <property type="project" value="TreeGrafter"/>
</dbReference>
<protein>
    <submittedName>
        <fullName evidence="5">Similar to predicted dienelactone hydrolase</fullName>
    </submittedName>
</protein>
<dbReference type="PANTHER" id="PTHR10272:SF0">
    <property type="entry name" value="PLATELET-ACTIVATING FACTOR ACETYLHYDROLASE"/>
    <property type="match status" value="1"/>
</dbReference>
<organism evidence="5">
    <name type="scientific">uncultured Thermotogales bacterium</name>
    <dbReference type="NCBI Taxonomy" id="221214"/>
    <lineage>
        <taxon>Bacteria</taxon>
        <taxon>Thermotogati</taxon>
        <taxon>Thermotogota</taxon>
        <taxon>Thermotogae</taxon>
        <taxon>Thermotogales</taxon>
        <taxon>environmental samples</taxon>
    </lineage>
</organism>
<evidence type="ECO:0000256" key="2">
    <source>
        <dbReference type="ARBA" id="ARBA00022963"/>
    </source>
</evidence>
<dbReference type="Gene3D" id="3.40.50.1820">
    <property type="entry name" value="alpha/beta hydrolase"/>
    <property type="match status" value="1"/>
</dbReference>
<dbReference type="SUPFAM" id="SSF53474">
    <property type="entry name" value="alpha/beta-Hydrolases"/>
    <property type="match status" value="1"/>
</dbReference>
<dbReference type="GO" id="GO:0016042">
    <property type="term" value="P:lipid catabolic process"/>
    <property type="evidence" value="ECO:0007669"/>
    <property type="project" value="UniProtKB-KW"/>
</dbReference>
<evidence type="ECO:0000256" key="1">
    <source>
        <dbReference type="ARBA" id="ARBA00022801"/>
    </source>
</evidence>
<dbReference type="Pfam" id="PF03403">
    <property type="entry name" value="PAF-AH_p_II"/>
    <property type="match status" value="1"/>
</dbReference>
<keyword evidence="4" id="KW-1133">Transmembrane helix</keyword>
<gene>
    <name evidence="5" type="ORF">mes0039</name>
</gene>
<evidence type="ECO:0000313" key="5">
    <source>
        <dbReference type="EMBL" id="CAJ75729.1"/>
    </source>
</evidence>
<feature type="transmembrane region" description="Helical" evidence="4">
    <location>
        <begin position="128"/>
        <end position="146"/>
    </location>
</feature>
<keyword evidence="1 5" id="KW-0378">Hydrolase</keyword>
<dbReference type="EMBL" id="AM184116">
    <property type="protein sequence ID" value="CAJ75729.1"/>
    <property type="molecule type" value="Genomic_DNA"/>
</dbReference>
<keyword evidence="3" id="KW-0443">Lipid metabolism</keyword>
<keyword evidence="4" id="KW-0472">Membrane</keyword>
<proteinExistence type="predicted"/>
<dbReference type="InterPro" id="IPR029058">
    <property type="entry name" value="AB_hydrolase_fold"/>
</dbReference>
<reference evidence="5" key="1">
    <citation type="journal article" date="2006" name="Appl. Environ. Microbiol.">
        <title>Evidence for existence of "mesotogas," members of the order Thermotogales adapted to low-temperature environments.</title>
        <authorList>
            <person name="Nesbo C.L."/>
            <person name="Dlutek M."/>
            <person name="Zhaxybayeva O."/>
            <person name="Doolittle F.W."/>
        </authorList>
    </citation>
    <scope>NUCLEOTIDE SEQUENCE</scope>
</reference>
<dbReference type="PANTHER" id="PTHR10272">
    <property type="entry name" value="PLATELET-ACTIVATING FACTOR ACETYLHYDROLASE"/>
    <property type="match status" value="1"/>
</dbReference>
<dbReference type="AlphaFoldDB" id="Q1ELZ3"/>
<sequence>MGGCITSAIVVDFGGRTTVDVQRGFISVQRLFPRAADIATWRGLRQPCVLTWFCQHCDRRCFSAHCVQCFIPASPPAEGKLAFSRCCLSCITSPNRSWYNLESRYCLDLCDFFWGGAILKSKVGYSTVYAILGILLGALALLNYLFPLNHMPSPDGPHSVGFRSFEVTNPEPIGVSGIDYSDSAKIRLDIWYPADGVSGYERKGWINNDPIIFEGFEVMTGYPKALFEHLYKVRTNSFIGAPPLRDSSSWPIVILLLGWSSISELHTSLAESLASSGYLVVGIEHPGACAVVTFSDGSVYYFLGNDLLDGLLEGTRENKLRLLSEYLSRDIDYVIEFLKEMNEDPHSDFFERLNMEGIGLYGHSGGGCVAIRYSLSNEGVPMVLADPTLEGFTIEELGSGLSNPVLLMTSSEWESGVNGRFLSKISEASAKQNYYLSISGMRHVDFAMVRNLSPLTYFFGETGKFMNSKDAMNRLDSAVKFFFDSILFGRSVEELFKLSDSVPEFSLSKY</sequence>
<name>Q1ELZ3_9BACT</name>
<keyword evidence="2" id="KW-0442">Lipid degradation</keyword>